<reference evidence="3 4" key="1">
    <citation type="journal article" date="2024" name="Science">
        <title>Giant polyketide synthase enzymes in the biosynthesis of giant marine polyether toxins.</title>
        <authorList>
            <person name="Fallon T.R."/>
            <person name="Shende V.V."/>
            <person name="Wierzbicki I.H."/>
            <person name="Pendleton A.L."/>
            <person name="Watervoot N.F."/>
            <person name="Auber R.P."/>
            <person name="Gonzalez D.J."/>
            <person name="Wisecaver J.H."/>
            <person name="Moore B.S."/>
        </authorList>
    </citation>
    <scope>NUCLEOTIDE SEQUENCE [LARGE SCALE GENOMIC DNA]</scope>
    <source>
        <strain evidence="3 4">12B1</strain>
    </source>
</reference>
<feature type="compositionally biased region" description="Low complexity" evidence="1">
    <location>
        <begin position="445"/>
        <end position="460"/>
    </location>
</feature>
<feature type="domain" description="NAD(P)-binding" evidence="2">
    <location>
        <begin position="164"/>
        <end position="341"/>
    </location>
</feature>
<evidence type="ECO:0000259" key="2">
    <source>
        <dbReference type="Pfam" id="PF13460"/>
    </source>
</evidence>
<name>A0AB34JZ81_PRYPA</name>
<dbReference type="Pfam" id="PF13460">
    <property type="entry name" value="NAD_binding_10"/>
    <property type="match status" value="1"/>
</dbReference>
<sequence>MHPMAAALFISASAFLPGGPALLRHAPRHASKFVVATMADDDALGDELAAEFRKALSKVSNEELSASDSRVLDAFVEGKKGDFDAFANEFSRELDLVQEAIDARLEGELAGIQGSMMEKIDAAVEMLRRENRKEELEAPISRPAAASDGLDAALPADALIVVAGGTTALGQQLIEAFARTWRVRVLLPEGNSPSLPEGVETAPYAVFSPSALKRSMAGADAIVLISAAAAGAGGVEVEAVAKVMSAVPEGTRQLLMVSTHGVERTDKLPFSLQNMMGALDKQRGAEQEVILRARRGVPSYSVLRIGKLKGEGVQQCELCPGDGLGGEISMASATEALLQTMQRQQAYNCSFSIGALKSSGNGVTDWEDEFLKLEGPELFRRPLVGVDAEQAVPWLQEFARSFLKPGQRLTTPVSVQNVVDGVLLRFQPTGAEYLDFDTEETPDMKWASAKSRKPSSSSKSDGALLLVAESHPEPRIRVARAEMTEGVVVKEMSEGAVIARLEKELKQLENARRR</sequence>
<dbReference type="Gene3D" id="3.40.50.720">
    <property type="entry name" value="NAD(P)-binding Rossmann-like Domain"/>
    <property type="match status" value="1"/>
</dbReference>
<evidence type="ECO:0000313" key="4">
    <source>
        <dbReference type="Proteomes" id="UP001515480"/>
    </source>
</evidence>
<evidence type="ECO:0000313" key="3">
    <source>
        <dbReference type="EMBL" id="KAL1526211.1"/>
    </source>
</evidence>
<evidence type="ECO:0000256" key="1">
    <source>
        <dbReference type="SAM" id="MobiDB-lite"/>
    </source>
</evidence>
<dbReference type="Proteomes" id="UP001515480">
    <property type="component" value="Unassembled WGS sequence"/>
</dbReference>
<dbReference type="EMBL" id="JBGBPQ010000003">
    <property type="protein sequence ID" value="KAL1526211.1"/>
    <property type="molecule type" value="Genomic_DNA"/>
</dbReference>
<dbReference type="InterPro" id="IPR016040">
    <property type="entry name" value="NAD(P)-bd_dom"/>
</dbReference>
<keyword evidence="4" id="KW-1185">Reference proteome</keyword>
<organism evidence="3 4">
    <name type="scientific">Prymnesium parvum</name>
    <name type="common">Toxic golden alga</name>
    <dbReference type="NCBI Taxonomy" id="97485"/>
    <lineage>
        <taxon>Eukaryota</taxon>
        <taxon>Haptista</taxon>
        <taxon>Haptophyta</taxon>
        <taxon>Prymnesiophyceae</taxon>
        <taxon>Prymnesiales</taxon>
        <taxon>Prymnesiaceae</taxon>
        <taxon>Prymnesium</taxon>
    </lineage>
</organism>
<dbReference type="PANTHER" id="PTHR15020">
    <property type="entry name" value="FLAVIN REDUCTASE-RELATED"/>
    <property type="match status" value="1"/>
</dbReference>
<protein>
    <recommendedName>
        <fullName evidence="2">NAD(P)-binding domain-containing protein</fullName>
    </recommendedName>
</protein>
<proteinExistence type="predicted"/>
<accession>A0AB34JZ81</accession>
<dbReference type="InterPro" id="IPR036291">
    <property type="entry name" value="NAD(P)-bd_dom_sf"/>
</dbReference>
<comment type="caution">
    <text evidence="3">The sequence shown here is derived from an EMBL/GenBank/DDBJ whole genome shotgun (WGS) entry which is preliminary data.</text>
</comment>
<gene>
    <name evidence="3" type="ORF">AB1Y20_014937</name>
</gene>
<feature type="region of interest" description="Disordered" evidence="1">
    <location>
        <begin position="445"/>
        <end position="464"/>
    </location>
</feature>
<dbReference type="AlphaFoldDB" id="A0AB34JZ81"/>
<dbReference type="PANTHER" id="PTHR15020:SF50">
    <property type="entry name" value="UPF0659 PROTEIN YMR090W"/>
    <property type="match status" value="1"/>
</dbReference>
<dbReference type="SUPFAM" id="SSF51735">
    <property type="entry name" value="NAD(P)-binding Rossmann-fold domains"/>
    <property type="match status" value="1"/>
</dbReference>